<dbReference type="PANTHER" id="PTHR23152:SF4">
    <property type="entry name" value="2-OXOADIPATE DEHYDROGENASE COMPLEX COMPONENT E1"/>
    <property type="match status" value="1"/>
</dbReference>
<dbReference type="InterPro" id="IPR011603">
    <property type="entry name" value="2oxoglutarate_DH_E1"/>
</dbReference>
<keyword evidence="4" id="KW-0786">Thiamine pyrophosphate</keyword>
<evidence type="ECO:0000313" key="5">
    <source>
        <dbReference type="EnsemblMetazoa" id="AMAM018671-PA"/>
    </source>
</evidence>
<dbReference type="VEuPathDB" id="VectorBase:AMAM018671"/>
<evidence type="ECO:0000313" key="6">
    <source>
        <dbReference type="Proteomes" id="UP000075901"/>
    </source>
</evidence>
<dbReference type="GO" id="GO:0030976">
    <property type="term" value="F:thiamine pyrophosphate binding"/>
    <property type="evidence" value="ECO:0007669"/>
    <property type="project" value="InterPro"/>
</dbReference>
<dbReference type="Proteomes" id="UP000075901">
    <property type="component" value="Unassembled WGS sequence"/>
</dbReference>
<proteinExistence type="inferred from homology"/>
<accession>A0A182T362</accession>
<organism evidence="5 6">
    <name type="scientific">Anopheles maculatus</name>
    <dbReference type="NCBI Taxonomy" id="74869"/>
    <lineage>
        <taxon>Eukaryota</taxon>
        <taxon>Metazoa</taxon>
        <taxon>Ecdysozoa</taxon>
        <taxon>Arthropoda</taxon>
        <taxon>Hexapoda</taxon>
        <taxon>Insecta</taxon>
        <taxon>Pterygota</taxon>
        <taxon>Neoptera</taxon>
        <taxon>Endopterygota</taxon>
        <taxon>Diptera</taxon>
        <taxon>Nematocera</taxon>
        <taxon>Culicoidea</taxon>
        <taxon>Culicidae</taxon>
        <taxon>Anophelinae</taxon>
        <taxon>Anopheles</taxon>
        <taxon>Anopheles maculatus group</taxon>
    </lineage>
</organism>
<evidence type="ECO:0000256" key="1">
    <source>
        <dbReference type="ARBA" id="ARBA00001964"/>
    </source>
</evidence>
<dbReference type="EnsemblMetazoa" id="AMAM018671-RA">
    <property type="protein sequence ID" value="AMAM018671-PA"/>
    <property type="gene ID" value="AMAM018671"/>
</dbReference>
<keyword evidence="3" id="KW-0560">Oxidoreductase</keyword>
<evidence type="ECO:0000256" key="3">
    <source>
        <dbReference type="ARBA" id="ARBA00023002"/>
    </source>
</evidence>
<evidence type="ECO:0000256" key="2">
    <source>
        <dbReference type="ARBA" id="ARBA00006936"/>
    </source>
</evidence>
<dbReference type="GO" id="GO:0016624">
    <property type="term" value="F:oxidoreductase activity, acting on the aldehyde or oxo group of donors, disulfide as acceptor"/>
    <property type="evidence" value="ECO:0007669"/>
    <property type="project" value="InterPro"/>
</dbReference>
<dbReference type="FunFam" id="1.10.287.1150:FF:000011">
    <property type="entry name" value="2-oxoglutarate dehydrogenase E1 component DHKTD1"/>
    <property type="match status" value="1"/>
</dbReference>
<evidence type="ECO:0000256" key="4">
    <source>
        <dbReference type="ARBA" id="ARBA00023052"/>
    </source>
</evidence>
<reference evidence="5" key="2">
    <citation type="submission" date="2020-05" db="UniProtKB">
        <authorList>
            <consortium name="EnsemblMetazoa"/>
        </authorList>
    </citation>
    <scope>IDENTIFICATION</scope>
    <source>
        <strain evidence="5">maculatus3</strain>
    </source>
</reference>
<reference evidence="6" key="1">
    <citation type="submission" date="2013-09" db="EMBL/GenBank/DDBJ databases">
        <title>The Genome Sequence of Anopheles maculatus species B.</title>
        <authorList>
            <consortium name="The Broad Institute Genomics Platform"/>
            <person name="Neafsey D.E."/>
            <person name="Besansky N."/>
            <person name="Howell P."/>
            <person name="Walton C."/>
            <person name="Young S.K."/>
            <person name="Zeng Q."/>
            <person name="Gargeya S."/>
            <person name="Fitzgerald M."/>
            <person name="Haas B."/>
            <person name="Abouelleil A."/>
            <person name="Allen A.W."/>
            <person name="Alvarado L."/>
            <person name="Arachchi H.M."/>
            <person name="Berlin A.M."/>
            <person name="Chapman S.B."/>
            <person name="Gainer-Dewar J."/>
            <person name="Goldberg J."/>
            <person name="Griggs A."/>
            <person name="Gujja S."/>
            <person name="Hansen M."/>
            <person name="Howarth C."/>
            <person name="Imamovic A."/>
            <person name="Ireland A."/>
            <person name="Larimer J."/>
            <person name="McCowan C."/>
            <person name="Murphy C."/>
            <person name="Pearson M."/>
            <person name="Poon T.W."/>
            <person name="Priest M."/>
            <person name="Roberts A."/>
            <person name="Saif S."/>
            <person name="Shea T."/>
            <person name="Sisk P."/>
            <person name="Sykes S."/>
            <person name="Wortman J."/>
            <person name="Nusbaum C."/>
            <person name="Birren B."/>
        </authorList>
    </citation>
    <scope>NUCLEOTIDE SEQUENCE [LARGE SCALE GENOMIC DNA]</scope>
    <source>
        <strain evidence="6">maculatus3</strain>
    </source>
</reference>
<keyword evidence="6" id="KW-1185">Reference proteome</keyword>
<dbReference type="Gene3D" id="1.10.287.1150">
    <property type="entry name" value="TPP helical domain"/>
    <property type="match status" value="1"/>
</dbReference>
<dbReference type="PANTHER" id="PTHR23152">
    <property type="entry name" value="2-OXOGLUTARATE DEHYDROGENASE"/>
    <property type="match status" value="1"/>
</dbReference>
<sequence length="159" mass="18259">MLGRLLLSRGYHSTKGVFGNRPRPNSRYEGISAAVLEKRNTNSNVYRWVEAYRTHGHRIATIDPVKFQSSEAQNFNQLPELQYARYGLTPAVRIDTTGLINVPQHQALSVAELDQLLARMYCGTCSIELGFIESEEEREWLAGRYEQLFQQEPTPSERR</sequence>
<comment type="similarity">
    <text evidence="2">Belongs to the alpha-ketoglutarate dehydrogenase family.</text>
</comment>
<comment type="cofactor">
    <cofactor evidence="1">
        <name>thiamine diphosphate</name>
        <dbReference type="ChEBI" id="CHEBI:58937"/>
    </cofactor>
</comment>
<name>A0A182T362_9DIPT</name>
<protein>
    <submittedName>
        <fullName evidence="5">Uncharacterized protein</fullName>
    </submittedName>
</protein>
<dbReference type="AlphaFoldDB" id="A0A182T362"/>